<evidence type="ECO:0000256" key="3">
    <source>
        <dbReference type="ARBA" id="ARBA00023002"/>
    </source>
</evidence>
<dbReference type="GO" id="GO:0044550">
    <property type="term" value="P:secondary metabolite biosynthetic process"/>
    <property type="evidence" value="ECO:0007669"/>
    <property type="project" value="UniProtKB-ARBA"/>
</dbReference>
<evidence type="ECO:0000313" key="6">
    <source>
        <dbReference type="Proteomes" id="UP000188318"/>
    </source>
</evidence>
<dbReference type="AlphaFoldDB" id="A0A1R3RA68"/>
<dbReference type="PRINTS" id="PR00080">
    <property type="entry name" value="SDRFAMILY"/>
</dbReference>
<protein>
    <submittedName>
        <fullName evidence="5">Uncharacterized protein</fullName>
    </submittedName>
</protein>
<accession>A0A1R3RA68</accession>
<dbReference type="GO" id="GO:0005811">
    <property type="term" value="C:lipid droplet"/>
    <property type="evidence" value="ECO:0007669"/>
    <property type="project" value="TreeGrafter"/>
</dbReference>
<evidence type="ECO:0000256" key="2">
    <source>
        <dbReference type="ARBA" id="ARBA00022857"/>
    </source>
</evidence>
<dbReference type="GO" id="GO:0006654">
    <property type="term" value="P:phosphatidic acid biosynthetic process"/>
    <property type="evidence" value="ECO:0007669"/>
    <property type="project" value="TreeGrafter"/>
</dbReference>
<dbReference type="OMA" id="ESAFLCW"/>
<gene>
    <name evidence="5" type="ORF">ASPCADRAFT_400128</name>
</gene>
<dbReference type="GO" id="GO:0000140">
    <property type="term" value="F:acylglycerone-phosphate reductase (NADP+) activity"/>
    <property type="evidence" value="ECO:0007669"/>
    <property type="project" value="TreeGrafter"/>
</dbReference>
<dbReference type="InterPro" id="IPR036291">
    <property type="entry name" value="NAD(P)-bd_dom_sf"/>
</dbReference>
<dbReference type="GO" id="GO:0004806">
    <property type="term" value="F:triacylglycerol lipase activity"/>
    <property type="evidence" value="ECO:0007669"/>
    <property type="project" value="TreeGrafter"/>
</dbReference>
<dbReference type="STRING" id="602072.A0A1R3RA68"/>
<dbReference type="InterPro" id="IPR002347">
    <property type="entry name" value="SDR_fam"/>
</dbReference>
<comment type="similarity">
    <text evidence="1 4">Belongs to the short-chain dehydrogenases/reductases (SDR) family.</text>
</comment>
<evidence type="ECO:0000256" key="1">
    <source>
        <dbReference type="ARBA" id="ARBA00006484"/>
    </source>
</evidence>
<evidence type="ECO:0000256" key="4">
    <source>
        <dbReference type="RuleBase" id="RU000363"/>
    </source>
</evidence>
<keyword evidence="3" id="KW-0560">Oxidoreductase</keyword>
<evidence type="ECO:0000313" key="5">
    <source>
        <dbReference type="EMBL" id="OOF91357.1"/>
    </source>
</evidence>
<reference evidence="6" key="1">
    <citation type="journal article" date="2017" name="Genome Biol.">
        <title>Comparative genomics reveals high biological diversity and specific adaptations in the industrially and medically important fungal genus Aspergillus.</title>
        <authorList>
            <person name="de Vries R.P."/>
            <person name="Riley R."/>
            <person name="Wiebenga A."/>
            <person name="Aguilar-Osorio G."/>
            <person name="Amillis S."/>
            <person name="Uchima C.A."/>
            <person name="Anderluh G."/>
            <person name="Asadollahi M."/>
            <person name="Askin M."/>
            <person name="Barry K."/>
            <person name="Battaglia E."/>
            <person name="Bayram O."/>
            <person name="Benocci T."/>
            <person name="Braus-Stromeyer S.A."/>
            <person name="Caldana C."/>
            <person name="Canovas D."/>
            <person name="Cerqueira G.C."/>
            <person name="Chen F."/>
            <person name="Chen W."/>
            <person name="Choi C."/>
            <person name="Clum A."/>
            <person name="Dos Santos R.A."/>
            <person name="Damasio A.R."/>
            <person name="Diallinas G."/>
            <person name="Emri T."/>
            <person name="Fekete E."/>
            <person name="Flipphi M."/>
            <person name="Freyberg S."/>
            <person name="Gallo A."/>
            <person name="Gournas C."/>
            <person name="Habgood R."/>
            <person name="Hainaut M."/>
            <person name="Harispe M.L."/>
            <person name="Henrissat B."/>
            <person name="Hilden K.S."/>
            <person name="Hope R."/>
            <person name="Hossain A."/>
            <person name="Karabika E."/>
            <person name="Karaffa L."/>
            <person name="Karanyi Z."/>
            <person name="Krasevec N."/>
            <person name="Kuo A."/>
            <person name="Kusch H."/>
            <person name="LaButti K."/>
            <person name="Lagendijk E.L."/>
            <person name="Lapidus A."/>
            <person name="Levasseur A."/>
            <person name="Lindquist E."/>
            <person name="Lipzen A."/>
            <person name="Logrieco A.F."/>
            <person name="MacCabe A."/>
            <person name="Maekelae M.R."/>
            <person name="Malavazi I."/>
            <person name="Melin P."/>
            <person name="Meyer V."/>
            <person name="Mielnichuk N."/>
            <person name="Miskei M."/>
            <person name="Molnar A.P."/>
            <person name="Mule G."/>
            <person name="Ngan C.Y."/>
            <person name="Orejas M."/>
            <person name="Orosz E."/>
            <person name="Ouedraogo J.P."/>
            <person name="Overkamp K.M."/>
            <person name="Park H.-S."/>
            <person name="Perrone G."/>
            <person name="Piumi F."/>
            <person name="Punt P.J."/>
            <person name="Ram A.F."/>
            <person name="Ramon A."/>
            <person name="Rauscher S."/>
            <person name="Record E."/>
            <person name="Riano-Pachon D.M."/>
            <person name="Robert V."/>
            <person name="Roehrig J."/>
            <person name="Ruller R."/>
            <person name="Salamov A."/>
            <person name="Salih N.S."/>
            <person name="Samson R.A."/>
            <person name="Sandor E."/>
            <person name="Sanguinetti M."/>
            <person name="Schuetze T."/>
            <person name="Sepcic K."/>
            <person name="Shelest E."/>
            <person name="Sherlock G."/>
            <person name="Sophianopoulou V."/>
            <person name="Squina F.M."/>
            <person name="Sun H."/>
            <person name="Susca A."/>
            <person name="Todd R.B."/>
            <person name="Tsang A."/>
            <person name="Unkles S.E."/>
            <person name="van de Wiele N."/>
            <person name="van Rossen-Uffink D."/>
            <person name="Oliveira J.V."/>
            <person name="Vesth T.C."/>
            <person name="Visser J."/>
            <person name="Yu J.-H."/>
            <person name="Zhou M."/>
            <person name="Andersen M.R."/>
            <person name="Archer D.B."/>
            <person name="Baker S.E."/>
            <person name="Benoit I."/>
            <person name="Brakhage A.A."/>
            <person name="Braus G.H."/>
            <person name="Fischer R."/>
            <person name="Frisvad J.C."/>
            <person name="Goldman G.H."/>
            <person name="Houbraken J."/>
            <person name="Oakley B."/>
            <person name="Pocsi I."/>
            <person name="Scazzocchio C."/>
            <person name="Seiboth B."/>
            <person name="vanKuyk P.A."/>
            <person name="Wortman J."/>
            <person name="Dyer P.S."/>
            <person name="Grigoriev I.V."/>
        </authorList>
    </citation>
    <scope>NUCLEOTIDE SEQUENCE [LARGE SCALE GENOMIC DNA]</scope>
    <source>
        <strain evidence="6">ITEM 5010</strain>
    </source>
</reference>
<sequence length="243" mass="25800">MLSVLITGCSNNSLGASLALAFHAHGLKVYATARNPQKLTQCSSAGITTLTLDVLSPSSITAALSQIPSLDILVNNAGATLHMPISDLSLPAARDLFDLNVWSYVAMTQACLPLLLKSASGGMVVNQTSLAMITVLPLQGVYSASKAAVSVVSETMRLELGVLGVKVVELRTGLVKSNLTSGENARGGPRLPVGSVYEGARELVERAMRQEEFHGKGMDRDEWARKVVGDLLGRKTTPKLEWE</sequence>
<dbReference type="PANTHER" id="PTHR44169">
    <property type="entry name" value="NADPH-DEPENDENT 1-ACYLDIHYDROXYACETONE PHOSPHATE REDUCTASE"/>
    <property type="match status" value="1"/>
</dbReference>
<dbReference type="GO" id="GO:0019433">
    <property type="term" value="P:triglyceride catabolic process"/>
    <property type="evidence" value="ECO:0007669"/>
    <property type="project" value="TreeGrafter"/>
</dbReference>
<dbReference type="EMBL" id="KV907511">
    <property type="protein sequence ID" value="OOF91357.1"/>
    <property type="molecule type" value="Genomic_DNA"/>
</dbReference>
<proteinExistence type="inferred from homology"/>
<dbReference type="PRINTS" id="PR00081">
    <property type="entry name" value="GDHRDH"/>
</dbReference>
<keyword evidence="6" id="KW-1185">Reference proteome</keyword>
<dbReference type="Pfam" id="PF00106">
    <property type="entry name" value="adh_short"/>
    <property type="match status" value="1"/>
</dbReference>
<dbReference type="Proteomes" id="UP000188318">
    <property type="component" value="Unassembled WGS sequence"/>
</dbReference>
<dbReference type="Gene3D" id="3.40.50.720">
    <property type="entry name" value="NAD(P)-binding Rossmann-like Domain"/>
    <property type="match status" value="1"/>
</dbReference>
<dbReference type="GO" id="GO:0005783">
    <property type="term" value="C:endoplasmic reticulum"/>
    <property type="evidence" value="ECO:0007669"/>
    <property type="project" value="TreeGrafter"/>
</dbReference>
<dbReference type="PROSITE" id="PS00061">
    <property type="entry name" value="ADH_SHORT"/>
    <property type="match status" value="1"/>
</dbReference>
<dbReference type="SUPFAM" id="SSF51735">
    <property type="entry name" value="NAD(P)-binding Rossmann-fold domains"/>
    <property type="match status" value="1"/>
</dbReference>
<organism evidence="5 6">
    <name type="scientific">Aspergillus carbonarius (strain ITEM 5010)</name>
    <dbReference type="NCBI Taxonomy" id="602072"/>
    <lineage>
        <taxon>Eukaryota</taxon>
        <taxon>Fungi</taxon>
        <taxon>Dikarya</taxon>
        <taxon>Ascomycota</taxon>
        <taxon>Pezizomycotina</taxon>
        <taxon>Eurotiomycetes</taxon>
        <taxon>Eurotiomycetidae</taxon>
        <taxon>Eurotiales</taxon>
        <taxon>Aspergillaceae</taxon>
        <taxon>Aspergillus</taxon>
        <taxon>Aspergillus subgen. Circumdati</taxon>
    </lineage>
</organism>
<dbReference type="InterPro" id="IPR020904">
    <property type="entry name" value="Sc_DH/Rdtase_CS"/>
</dbReference>
<name>A0A1R3RA68_ASPC5</name>
<dbReference type="OrthoDB" id="2102561at2759"/>
<dbReference type="PANTHER" id="PTHR44169:SF6">
    <property type="entry name" value="NADPH-DEPENDENT 1-ACYLDIHYDROXYACETONE PHOSPHATE REDUCTASE"/>
    <property type="match status" value="1"/>
</dbReference>
<dbReference type="VEuPathDB" id="FungiDB:ASPCADRAFT_400128"/>
<keyword evidence="2" id="KW-0521">NADP</keyword>